<dbReference type="CDD" id="cd00120">
    <property type="entry name" value="MADS"/>
    <property type="match status" value="1"/>
</dbReference>
<reference evidence="7 8" key="1">
    <citation type="journal article" date="2018" name="Mol. Plant">
        <title>The genome of Artemisia annua provides insight into the evolution of Asteraceae family and artemisinin biosynthesis.</title>
        <authorList>
            <person name="Shen Q."/>
            <person name="Zhang L."/>
            <person name="Liao Z."/>
            <person name="Wang S."/>
            <person name="Yan T."/>
            <person name="Shi P."/>
            <person name="Liu M."/>
            <person name="Fu X."/>
            <person name="Pan Q."/>
            <person name="Wang Y."/>
            <person name="Lv Z."/>
            <person name="Lu X."/>
            <person name="Zhang F."/>
            <person name="Jiang W."/>
            <person name="Ma Y."/>
            <person name="Chen M."/>
            <person name="Hao X."/>
            <person name="Li L."/>
            <person name="Tang Y."/>
            <person name="Lv G."/>
            <person name="Zhou Y."/>
            <person name="Sun X."/>
            <person name="Brodelius P.E."/>
            <person name="Rose J.K.C."/>
            <person name="Tang K."/>
        </authorList>
    </citation>
    <scope>NUCLEOTIDE SEQUENCE [LARGE SCALE GENOMIC DNA]</scope>
    <source>
        <strain evidence="8">cv. Huhao1</strain>
        <tissue evidence="7">Leaf</tissue>
    </source>
</reference>
<evidence type="ECO:0000313" key="7">
    <source>
        <dbReference type="EMBL" id="PWA77490.1"/>
    </source>
</evidence>
<sequence length="171" mass="19744">MESLKRTKGRQSLKLKFIEEKNSRIVSFSKRRNGIFKKASEFAVLTGSDIAIYITNLSGKTYSFAHPNIESVESQFLEQTLSSESILELPQEVRVREIIQLLDEVCDNLKEEEQRATIVMDKKDLRAKNVWEDPIGKLTPDEAEKVKKQLGEWRTIIFNILDQQTQRGRAT</sequence>
<dbReference type="GO" id="GO:0046983">
    <property type="term" value="F:protein dimerization activity"/>
    <property type="evidence" value="ECO:0007669"/>
    <property type="project" value="InterPro"/>
</dbReference>
<dbReference type="InterPro" id="IPR036879">
    <property type="entry name" value="TF_MADSbox_sf"/>
</dbReference>
<keyword evidence="3" id="KW-0238">DNA-binding</keyword>
<gene>
    <name evidence="7" type="ORF">CTI12_AA221060</name>
</gene>
<name>A0A2U1NVJ3_ARTAN</name>
<dbReference type="PANTHER" id="PTHR11945:SF821">
    <property type="entry name" value="AGAMOUS-LIKE 57"/>
    <property type="match status" value="1"/>
</dbReference>
<dbReference type="Gene3D" id="3.40.1810.10">
    <property type="entry name" value="Transcription factor, MADS-box"/>
    <property type="match status" value="1"/>
</dbReference>
<keyword evidence="4" id="KW-0804">Transcription</keyword>
<evidence type="ECO:0000259" key="6">
    <source>
        <dbReference type="PROSITE" id="PS50066"/>
    </source>
</evidence>
<evidence type="ECO:0000256" key="5">
    <source>
        <dbReference type="ARBA" id="ARBA00023242"/>
    </source>
</evidence>
<dbReference type="GO" id="GO:0005634">
    <property type="term" value="C:nucleus"/>
    <property type="evidence" value="ECO:0007669"/>
    <property type="project" value="UniProtKB-SubCell"/>
</dbReference>
<keyword evidence="8" id="KW-1185">Reference proteome</keyword>
<dbReference type="GO" id="GO:0000978">
    <property type="term" value="F:RNA polymerase II cis-regulatory region sequence-specific DNA binding"/>
    <property type="evidence" value="ECO:0007669"/>
    <property type="project" value="TreeGrafter"/>
</dbReference>
<keyword evidence="5" id="KW-0539">Nucleus</keyword>
<keyword evidence="2" id="KW-0805">Transcription regulation</keyword>
<evidence type="ECO:0000256" key="1">
    <source>
        <dbReference type="ARBA" id="ARBA00004123"/>
    </source>
</evidence>
<feature type="domain" description="MADS-box" evidence="6">
    <location>
        <begin position="8"/>
        <end position="68"/>
    </location>
</feature>
<evidence type="ECO:0000256" key="4">
    <source>
        <dbReference type="ARBA" id="ARBA00023163"/>
    </source>
</evidence>
<dbReference type="InterPro" id="IPR002100">
    <property type="entry name" value="TF_MADSbox"/>
</dbReference>
<comment type="subcellular location">
    <subcellularLocation>
        <location evidence="1">Nucleus</location>
    </subcellularLocation>
</comment>
<accession>A0A2U1NVJ3</accession>
<organism evidence="7 8">
    <name type="scientific">Artemisia annua</name>
    <name type="common">Sweet wormwood</name>
    <dbReference type="NCBI Taxonomy" id="35608"/>
    <lineage>
        <taxon>Eukaryota</taxon>
        <taxon>Viridiplantae</taxon>
        <taxon>Streptophyta</taxon>
        <taxon>Embryophyta</taxon>
        <taxon>Tracheophyta</taxon>
        <taxon>Spermatophyta</taxon>
        <taxon>Magnoliopsida</taxon>
        <taxon>eudicotyledons</taxon>
        <taxon>Gunneridae</taxon>
        <taxon>Pentapetalae</taxon>
        <taxon>asterids</taxon>
        <taxon>campanulids</taxon>
        <taxon>Asterales</taxon>
        <taxon>Asteraceae</taxon>
        <taxon>Asteroideae</taxon>
        <taxon>Anthemideae</taxon>
        <taxon>Artemisiinae</taxon>
        <taxon>Artemisia</taxon>
    </lineage>
</organism>
<dbReference type="Proteomes" id="UP000245207">
    <property type="component" value="Unassembled WGS sequence"/>
</dbReference>
<evidence type="ECO:0000256" key="3">
    <source>
        <dbReference type="ARBA" id="ARBA00023125"/>
    </source>
</evidence>
<dbReference type="EMBL" id="PKPP01002119">
    <property type="protein sequence ID" value="PWA77490.1"/>
    <property type="molecule type" value="Genomic_DNA"/>
</dbReference>
<dbReference type="PRINTS" id="PR00404">
    <property type="entry name" value="MADSDOMAIN"/>
</dbReference>
<dbReference type="PANTHER" id="PTHR11945">
    <property type="entry name" value="MADS BOX PROTEIN"/>
    <property type="match status" value="1"/>
</dbReference>
<comment type="caution">
    <text evidence="7">The sequence shown here is derived from an EMBL/GenBank/DDBJ whole genome shotgun (WGS) entry which is preliminary data.</text>
</comment>
<protein>
    <submittedName>
        <fullName evidence="7">AGAMOUS-like 64</fullName>
    </submittedName>
</protein>
<dbReference type="GO" id="GO:0000981">
    <property type="term" value="F:DNA-binding transcription factor activity, RNA polymerase II-specific"/>
    <property type="evidence" value="ECO:0007669"/>
    <property type="project" value="TreeGrafter"/>
</dbReference>
<dbReference type="AlphaFoldDB" id="A0A2U1NVJ3"/>
<dbReference type="PROSITE" id="PS50066">
    <property type="entry name" value="MADS_BOX_2"/>
    <property type="match status" value="1"/>
</dbReference>
<dbReference type="SUPFAM" id="SSF55455">
    <property type="entry name" value="SRF-like"/>
    <property type="match status" value="1"/>
</dbReference>
<dbReference type="OrthoDB" id="2284405at2759"/>
<proteinExistence type="predicted"/>
<dbReference type="SMART" id="SM00432">
    <property type="entry name" value="MADS"/>
    <property type="match status" value="1"/>
</dbReference>
<dbReference type="Pfam" id="PF00319">
    <property type="entry name" value="SRF-TF"/>
    <property type="match status" value="1"/>
</dbReference>
<evidence type="ECO:0000313" key="8">
    <source>
        <dbReference type="Proteomes" id="UP000245207"/>
    </source>
</evidence>
<evidence type="ECO:0000256" key="2">
    <source>
        <dbReference type="ARBA" id="ARBA00023015"/>
    </source>
</evidence>